<evidence type="ECO:0000256" key="3">
    <source>
        <dbReference type="ARBA" id="ARBA00022833"/>
    </source>
</evidence>
<proteinExistence type="predicted"/>
<dbReference type="InterPro" id="IPR001841">
    <property type="entry name" value="Znf_RING"/>
</dbReference>
<reference evidence="7 8" key="1">
    <citation type="submission" date="2024-02" db="EMBL/GenBank/DDBJ databases">
        <authorList>
            <person name="Daric V."/>
            <person name="Darras S."/>
        </authorList>
    </citation>
    <scope>NUCLEOTIDE SEQUENCE [LARGE SCALE GENOMIC DNA]</scope>
</reference>
<dbReference type="InterPro" id="IPR013083">
    <property type="entry name" value="Znf_RING/FYVE/PHD"/>
</dbReference>
<keyword evidence="1" id="KW-0479">Metal-binding</keyword>
<feature type="region of interest" description="Disordered" evidence="5">
    <location>
        <begin position="1"/>
        <end position="32"/>
    </location>
</feature>
<evidence type="ECO:0000313" key="8">
    <source>
        <dbReference type="Proteomes" id="UP001642483"/>
    </source>
</evidence>
<feature type="compositionally biased region" description="Low complexity" evidence="5">
    <location>
        <begin position="1"/>
        <end position="14"/>
    </location>
</feature>
<comment type="caution">
    <text evidence="7">The sequence shown here is derived from an EMBL/GenBank/DDBJ whole genome shotgun (WGS) entry which is preliminary data.</text>
</comment>
<keyword evidence="3" id="KW-0862">Zinc</keyword>
<evidence type="ECO:0000313" key="7">
    <source>
        <dbReference type="EMBL" id="CAK8678724.1"/>
    </source>
</evidence>
<gene>
    <name evidence="7" type="ORF">CVLEPA_LOCUS9015</name>
</gene>
<dbReference type="Proteomes" id="UP001642483">
    <property type="component" value="Unassembled WGS sequence"/>
</dbReference>
<evidence type="ECO:0000256" key="1">
    <source>
        <dbReference type="ARBA" id="ARBA00022723"/>
    </source>
</evidence>
<organism evidence="7 8">
    <name type="scientific">Clavelina lepadiformis</name>
    <name type="common">Light-bulb sea squirt</name>
    <name type="synonym">Ascidia lepadiformis</name>
    <dbReference type="NCBI Taxonomy" id="159417"/>
    <lineage>
        <taxon>Eukaryota</taxon>
        <taxon>Metazoa</taxon>
        <taxon>Chordata</taxon>
        <taxon>Tunicata</taxon>
        <taxon>Ascidiacea</taxon>
        <taxon>Aplousobranchia</taxon>
        <taxon>Clavelinidae</taxon>
        <taxon>Clavelina</taxon>
    </lineage>
</organism>
<name>A0ABP0FJR7_CLALP</name>
<sequence length="92" mass="10308">MNSNDSSPPSNNNSVCQGDAVQCESPQSTADSSDRLEHLLLERVCLTCKTEERRILFLPCQHIACCLVCGESIIECPICRTHIIQKIQFQRT</sequence>
<dbReference type="PROSITE" id="PS50089">
    <property type="entry name" value="ZF_RING_2"/>
    <property type="match status" value="1"/>
</dbReference>
<keyword evidence="2 4" id="KW-0863">Zinc-finger</keyword>
<evidence type="ECO:0000256" key="4">
    <source>
        <dbReference type="PROSITE-ProRule" id="PRU00175"/>
    </source>
</evidence>
<dbReference type="EMBL" id="CAWYQH010000057">
    <property type="protein sequence ID" value="CAK8678724.1"/>
    <property type="molecule type" value="Genomic_DNA"/>
</dbReference>
<feature type="domain" description="RING-type" evidence="6">
    <location>
        <begin position="45"/>
        <end position="80"/>
    </location>
</feature>
<protein>
    <recommendedName>
        <fullName evidence="6">RING-type domain-containing protein</fullName>
    </recommendedName>
</protein>
<keyword evidence="8" id="KW-1185">Reference proteome</keyword>
<dbReference type="SUPFAM" id="SSF57850">
    <property type="entry name" value="RING/U-box"/>
    <property type="match status" value="1"/>
</dbReference>
<accession>A0ABP0FJR7</accession>
<dbReference type="Pfam" id="PF13920">
    <property type="entry name" value="zf-C3HC4_3"/>
    <property type="match status" value="1"/>
</dbReference>
<evidence type="ECO:0000256" key="2">
    <source>
        <dbReference type="ARBA" id="ARBA00022771"/>
    </source>
</evidence>
<dbReference type="Gene3D" id="3.30.40.10">
    <property type="entry name" value="Zinc/RING finger domain, C3HC4 (zinc finger)"/>
    <property type="match status" value="1"/>
</dbReference>
<evidence type="ECO:0000256" key="5">
    <source>
        <dbReference type="SAM" id="MobiDB-lite"/>
    </source>
</evidence>
<evidence type="ECO:0000259" key="6">
    <source>
        <dbReference type="PROSITE" id="PS50089"/>
    </source>
</evidence>